<accession>A0A916SBR4</accession>
<evidence type="ECO:0000313" key="2">
    <source>
        <dbReference type="EMBL" id="GGA90345.1"/>
    </source>
</evidence>
<dbReference type="GO" id="GO:0000155">
    <property type="term" value="F:phosphorelay sensor kinase activity"/>
    <property type="evidence" value="ECO:0007669"/>
    <property type="project" value="InterPro"/>
</dbReference>
<dbReference type="Gene3D" id="3.40.50.300">
    <property type="entry name" value="P-loop containing nucleotide triphosphate hydrolases"/>
    <property type="match status" value="1"/>
</dbReference>
<dbReference type="Proteomes" id="UP000646478">
    <property type="component" value="Unassembled WGS sequence"/>
</dbReference>
<gene>
    <name evidence="2" type="ORF">GCM10011491_17830</name>
</gene>
<organism evidence="2 3">
    <name type="scientific">Brucella endophytica</name>
    <dbReference type="NCBI Taxonomy" id="1963359"/>
    <lineage>
        <taxon>Bacteria</taxon>
        <taxon>Pseudomonadati</taxon>
        <taxon>Pseudomonadota</taxon>
        <taxon>Alphaproteobacteria</taxon>
        <taxon>Hyphomicrobiales</taxon>
        <taxon>Brucellaceae</taxon>
        <taxon>Brucella/Ochrobactrum group</taxon>
        <taxon>Brucella</taxon>
    </lineage>
</organism>
<protein>
    <recommendedName>
        <fullName evidence="1">HPr kinase/phosphorylase C-terminal domain-containing protein</fullName>
    </recommendedName>
</protein>
<evidence type="ECO:0000313" key="3">
    <source>
        <dbReference type="Proteomes" id="UP000646478"/>
    </source>
</evidence>
<dbReference type="AlphaFoldDB" id="A0A916SBR4"/>
<evidence type="ECO:0000259" key="1">
    <source>
        <dbReference type="Pfam" id="PF07475"/>
    </source>
</evidence>
<dbReference type="SUPFAM" id="SSF53795">
    <property type="entry name" value="PEP carboxykinase-like"/>
    <property type="match status" value="1"/>
</dbReference>
<dbReference type="Pfam" id="PF07475">
    <property type="entry name" value="Hpr_kinase_C"/>
    <property type="match status" value="1"/>
</dbReference>
<comment type="caution">
    <text evidence="2">The sequence shown here is derived from an EMBL/GenBank/DDBJ whole genome shotgun (WGS) entry which is preliminary data.</text>
</comment>
<dbReference type="RefSeq" id="WP_188823588.1">
    <property type="nucleotide sequence ID" value="NZ_BMHH01000006.1"/>
</dbReference>
<name>A0A916SBR4_9HYPH</name>
<dbReference type="InterPro" id="IPR027417">
    <property type="entry name" value="P-loop_NTPase"/>
</dbReference>
<reference evidence="2" key="1">
    <citation type="journal article" date="2014" name="Int. J. Syst. Evol. Microbiol.">
        <title>Complete genome sequence of Corynebacterium casei LMG S-19264T (=DSM 44701T), isolated from a smear-ripened cheese.</title>
        <authorList>
            <consortium name="US DOE Joint Genome Institute (JGI-PGF)"/>
            <person name="Walter F."/>
            <person name="Albersmeier A."/>
            <person name="Kalinowski J."/>
            <person name="Ruckert C."/>
        </authorList>
    </citation>
    <scope>NUCLEOTIDE SEQUENCE</scope>
    <source>
        <strain evidence="2">CGMCC 1.15082</strain>
    </source>
</reference>
<dbReference type="EMBL" id="BMHH01000006">
    <property type="protein sequence ID" value="GGA90345.1"/>
    <property type="molecule type" value="Genomic_DNA"/>
</dbReference>
<proteinExistence type="predicted"/>
<dbReference type="GO" id="GO:0006109">
    <property type="term" value="P:regulation of carbohydrate metabolic process"/>
    <property type="evidence" value="ECO:0007669"/>
    <property type="project" value="InterPro"/>
</dbReference>
<dbReference type="GO" id="GO:0005524">
    <property type="term" value="F:ATP binding"/>
    <property type="evidence" value="ECO:0007669"/>
    <property type="project" value="InterPro"/>
</dbReference>
<sequence length="157" mass="16234">MANSENIHATSLLLGDRGVLITGPSGAGKSALALALINARRASGGFAALVSDDRTIIRAVNGRLIASPTETLAGGIEVRGAGLFRIAHEETAILHLAVDLVPAKDAVRYPDGAKTTFHGVALPLLRLPAPGQQGTFQPACQAIEAALFMPPWPLDAL</sequence>
<keyword evidence="3" id="KW-1185">Reference proteome</keyword>
<reference evidence="2" key="2">
    <citation type="submission" date="2020-09" db="EMBL/GenBank/DDBJ databases">
        <authorList>
            <person name="Sun Q."/>
            <person name="Zhou Y."/>
        </authorList>
    </citation>
    <scope>NUCLEOTIDE SEQUENCE</scope>
    <source>
        <strain evidence="2">CGMCC 1.15082</strain>
    </source>
</reference>
<dbReference type="InterPro" id="IPR011104">
    <property type="entry name" value="Hpr_kin/Pase_C"/>
</dbReference>
<dbReference type="CDD" id="cd01918">
    <property type="entry name" value="HprK_C"/>
    <property type="match status" value="1"/>
</dbReference>
<feature type="domain" description="HPr kinase/phosphorylase C-terminal" evidence="1">
    <location>
        <begin position="1"/>
        <end position="87"/>
    </location>
</feature>